<feature type="region of interest" description="Disordered" evidence="1">
    <location>
        <begin position="1"/>
        <end position="34"/>
    </location>
</feature>
<feature type="compositionally biased region" description="Polar residues" evidence="1">
    <location>
        <begin position="22"/>
        <end position="34"/>
    </location>
</feature>
<proteinExistence type="predicted"/>
<evidence type="ECO:0000256" key="1">
    <source>
        <dbReference type="SAM" id="MobiDB-lite"/>
    </source>
</evidence>
<dbReference type="Pfam" id="PF01693">
    <property type="entry name" value="Cauli_VI"/>
    <property type="match status" value="1"/>
</dbReference>
<dbReference type="InterPro" id="IPR011320">
    <property type="entry name" value="RNase_H1_N"/>
</dbReference>
<dbReference type="EMBL" id="JARKIE010000043">
    <property type="protein sequence ID" value="KAJ7694251.1"/>
    <property type="molecule type" value="Genomic_DNA"/>
</dbReference>
<dbReference type="Proteomes" id="UP001221757">
    <property type="component" value="Unassembled WGS sequence"/>
</dbReference>
<evidence type="ECO:0000313" key="4">
    <source>
        <dbReference type="Proteomes" id="UP001221757"/>
    </source>
</evidence>
<name>A0AAD7GJW7_MYCRO</name>
<sequence length="213" mass="22081">METPTPPPSCPEPPTTLVKASGVQSMPSTPRTASLSSATCTRYVVNSPTKTGTTVSWFEAGALTQGVAGASVHSTSKHRSGTRRKAPAAAYVVFFGAEISVFHSWSDVQCSITGHGVAIHCGFPTVTVAQAALDYARAQGWTADSSPLPGGSRPTSYDKNPLNTGSSAASCLNTIGVKGNLSNTFGSHVEAEKVFNEASTAGWVRAIPRQTPL</sequence>
<comment type="caution">
    <text evidence="3">The sequence shown here is derived from an EMBL/GenBank/DDBJ whole genome shotgun (WGS) entry which is preliminary data.</text>
</comment>
<evidence type="ECO:0000313" key="3">
    <source>
        <dbReference type="EMBL" id="KAJ7694251.1"/>
    </source>
</evidence>
<gene>
    <name evidence="3" type="ORF">B0H17DRAFT_1199498</name>
</gene>
<organism evidence="3 4">
    <name type="scientific">Mycena rosella</name>
    <name type="common">Pink bonnet</name>
    <name type="synonym">Agaricus rosellus</name>
    <dbReference type="NCBI Taxonomy" id="1033263"/>
    <lineage>
        <taxon>Eukaryota</taxon>
        <taxon>Fungi</taxon>
        <taxon>Dikarya</taxon>
        <taxon>Basidiomycota</taxon>
        <taxon>Agaricomycotina</taxon>
        <taxon>Agaricomycetes</taxon>
        <taxon>Agaricomycetidae</taxon>
        <taxon>Agaricales</taxon>
        <taxon>Marasmiineae</taxon>
        <taxon>Mycenaceae</taxon>
        <taxon>Mycena</taxon>
    </lineage>
</organism>
<reference evidence="3" key="1">
    <citation type="submission" date="2023-03" db="EMBL/GenBank/DDBJ databases">
        <title>Massive genome expansion in bonnet fungi (Mycena s.s.) driven by repeated elements and novel gene families across ecological guilds.</title>
        <authorList>
            <consortium name="Lawrence Berkeley National Laboratory"/>
            <person name="Harder C.B."/>
            <person name="Miyauchi S."/>
            <person name="Viragh M."/>
            <person name="Kuo A."/>
            <person name="Thoen E."/>
            <person name="Andreopoulos B."/>
            <person name="Lu D."/>
            <person name="Skrede I."/>
            <person name="Drula E."/>
            <person name="Henrissat B."/>
            <person name="Morin E."/>
            <person name="Kohler A."/>
            <person name="Barry K."/>
            <person name="LaButti K."/>
            <person name="Morin E."/>
            <person name="Salamov A."/>
            <person name="Lipzen A."/>
            <person name="Mereny Z."/>
            <person name="Hegedus B."/>
            <person name="Baldrian P."/>
            <person name="Stursova M."/>
            <person name="Weitz H."/>
            <person name="Taylor A."/>
            <person name="Grigoriev I.V."/>
            <person name="Nagy L.G."/>
            <person name="Martin F."/>
            <person name="Kauserud H."/>
        </authorList>
    </citation>
    <scope>NUCLEOTIDE SEQUENCE</scope>
    <source>
        <strain evidence="3">CBHHK067</strain>
    </source>
</reference>
<evidence type="ECO:0000259" key="2">
    <source>
        <dbReference type="Pfam" id="PF01693"/>
    </source>
</evidence>
<feature type="compositionally biased region" description="Pro residues" evidence="1">
    <location>
        <begin position="1"/>
        <end position="14"/>
    </location>
</feature>
<accession>A0AAD7GJW7</accession>
<dbReference type="AlphaFoldDB" id="A0AAD7GJW7"/>
<keyword evidence="4" id="KW-1185">Reference proteome</keyword>
<feature type="domain" description="Ribonuclease H1 N-terminal" evidence="2">
    <location>
        <begin position="90"/>
        <end position="131"/>
    </location>
</feature>
<protein>
    <recommendedName>
        <fullName evidence="2">Ribonuclease H1 N-terminal domain-containing protein</fullName>
    </recommendedName>
</protein>